<dbReference type="PROSITE" id="PS50830">
    <property type="entry name" value="TNASE_3"/>
    <property type="match status" value="1"/>
</dbReference>
<evidence type="ECO:0000256" key="2">
    <source>
        <dbReference type="ARBA" id="ARBA00022759"/>
    </source>
</evidence>
<dbReference type="RefSeq" id="WP_316704375.1">
    <property type="nucleotide sequence ID" value="NZ_CP136337.1"/>
</dbReference>
<dbReference type="PANTHER" id="PTHR12302:SF3">
    <property type="entry name" value="SERINE_THREONINE-PROTEIN KINASE 31"/>
    <property type="match status" value="1"/>
</dbReference>
<accession>A0ABZ0D1Y9</accession>
<proteinExistence type="predicted"/>
<keyword evidence="3" id="KW-0378">Hydrolase</keyword>
<evidence type="ECO:0000256" key="1">
    <source>
        <dbReference type="ARBA" id="ARBA00022722"/>
    </source>
</evidence>
<feature type="domain" description="TNase-like" evidence="4">
    <location>
        <begin position="10"/>
        <end position="131"/>
    </location>
</feature>
<keyword evidence="2" id="KW-0255">Endonuclease</keyword>
<dbReference type="InterPro" id="IPR016071">
    <property type="entry name" value="Staphylococal_nuclease_OB-fold"/>
</dbReference>
<dbReference type="SUPFAM" id="SSF50199">
    <property type="entry name" value="Staphylococcal nuclease"/>
    <property type="match status" value="1"/>
</dbReference>
<dbReference type="PANTHER" id="PTHR12302">
    <property type="entry name" value="EBNA2 BINDING PROTEIN P100"/>
    <property type="match status" value="1"/>
</dbReference>
<reference evidence="5 6" key="1">
    <citation type="submission" date="2023-10" db="EMBL/GenBank/DDBJ databases">
        <title>Bacteria for the degradation of biodegradable plastic PBAT(Polybutylene adipate terephthalate).</title>
        <authorList>
            <person name="Weon H.-Y."/>
            <person name="Yeon J."/>
        </authorList>
    </citation>
    <scope>NUCLEOTIDE SEQUENCE [LARGE SCALE GENOMIC DNA]</scope>
    <source>
        <strain evidence="5 6">SBD 7-3</strain>
        <plasmid evidence="5 6">unnamed1</plasmid>
    </source>
</reference>
<dbReference type="PROSITE" id="PS01123">
    <property type="entry name" value="TNASE_1"/>
    <property type="match status" value="1"/>
</dbReference>
<protein>
    <submittedName>
        <fullName evidence="5">Thermonuclease family protein</fullName>
    </submittedName>
</protein>
<evidence type="ECO:0000259" key="4">
    <source>
        <dbReference type="PROSITE" id="PS50830"/>
    </source>
</evidence>
<evidence type="ECO:0000313" key="6">
    <source>
        <dbReference type="Proteomes" id="UP001303946"/>
    </source>
</evidence>
<dbReference type="Proteomes" id="UP001303946">
    <property type="component" value="Plasmid unnamed1"/>
</dbReference>
<dbReference type="InterPro" id="IPR002071">
    <property type="entry name" value="Thermonucl_AS"/>
</dbReference>
<keyword evidence="6" id="KW-1185">Reference proteome</keyword>
<sequence>MMVVVQPSAWAFPAEVVGITDGDTLTVLSQQRKQTRCRLAGIDAPEKRQAFGSVSKQSLSDLAFRKVVEVNVIDRDRYGRSVCLIKREGVDLNLEQVRRGMAWVYLRYNRDRLYRLAEEEARKERRGLWSEPVPVPPWEFRKRVSQTQLDAAMN</sequence>
<evidence type="ECO:0000256" key="3">
    <source>
        <dbReference type="ARBA" id="ARBA00022801"/>
    </source>
</evidence>
<dbReference type="Gene3D" id="2.40.50.90">
    <property type="match status" value="1"/>
</dbReference>
<dbReference type="InterPro" id="IPR035437">
    <property type="entry name" value="SNase_OB-fold_sf"/>
</dbReference>
<dbReference type="EMBL" id="CP136337">
    <property type="protein sequence ID" value="WOB11192.1"/>
    <property type="molecule type" value="Genomic_DNA"/>
</dbReference>
<keyword evidence="1" id="KW-0540">Nuclease</keyword>
<name>A0ABZ0D1Y9_9BURK</name>
<keyword evidence="5" id="KW-0614">Plasmid</keyword>
<geneLocation type="plasmid" evidence="5 6">
    <name>unnamed1</name>
</geneLocation>
<gene>
    <name evidence="5" type="ORF">RXV79_27555</name>
</gene>
<dbReference type="SMART" id="SM00318">
    <property type="entry name" value="SNc"/>
    <property type="match status" value="1"/>
</dbReference>
<organism evidence="5 6">
    <name type="scientific">Piscinibacter gummiphilus</name>
    <dbReference type="NCBI Taxonomy" id="946333"/>
    <lineage>
        <taxon>Bacteria</taxon>
        <taxon>Pseudomonadati</taxon>
        <taxon>Pseudomonadota</taxon>
        <taxon>Betaproteobacteria</taxon>
        <taxon>Burkholderiales</taxon>
        <taxon>Sphaerotilaceae</taxon>
        <taxon>Piscinibacter</taxon>
    </lineage>
</organism>
<evidence type="ECO:0000313" key="5">
    <source>
        <dbReference type="EMBL" id="WOB11192.1"/>
    </source>
</evidence>
<dbReference type="Pfam" id="PF00565">
    <property type="entry name" value="SNase"/>
    <property type="match status" value="1"/>
</dbReference>